<organism evidence="2 3">
    <name type="scientific">Planktothricoides raciborskii FACHB-1370</name>
    <dbReference type="NCBI Taxonomy" id="2949576"/>
    <lineage>
        <taxon>Bacteria</taxon>
        <taxon>Bacillati</taxon>
        <taxon>Cyanobacteriota</taxon>
        <taxon>Cyanophyceae</taxon>
        <taxon>Oscillatoriophycideae</taxon>
        <taxon>Oscillatoriales</taxon>
        <taxon>Oscillatoriaceae</taxon>
        <taxon>Planktothricoides</taxon>
    </lineage>
</organism>
<feature type="domain" description="Cyanovirin-N" evidence="1">
    <location>
        <begin position="4"/>
        <end position="102"/>
    </location>
</feature>
<protein>
    <recommendedName>
        <fullName evidence="1">Cyanovirin-N domain-containing protein</fullName>
    </recommendedName>
</protein>
<dbReference type="SUPFAM" id="SSF51322">
    <property type="entry name" value="Cyanovirin-N"/>
    <property type="match status" value="1"/>
</dbReference>
<accession>A0ABR8EB48</accession>
<keyword evidence="3" id="KW-1185">Reference proteome</keyword>
<dbReference type="SMART" id="SM01111">
    <property type="entry name" value="CVNH"/>
    <property type="match status" value="1"/>
</dbReference>
<comment type="caution">
    <text evidence="2">The sequence shown here is derived from an EMBL/GenBank/DDBJ whole genome shotgun (WGS) entry which is preliminary data.</text>
</comment>
<name>A0ABR8EB48_9CYAN</name>
<evidence type="ECO:0000313" key="3">
    <source>
        <dbReference type="Proteomes" id="UP000641954"/>
    </source>
</evidence>
<dbReference type="Pfam" id="PF08881">
    <property type="entry name" value="CVNH"/>
    <property type="match status" value="1"/>
</dbReference>
<sequence length="106" mass="11468">MSCNYQLTCTNITIDGNVLSAICNRRDGSPNYTSLVLKGIENIDGTLTVTDPEAEANFHLSSQNISIEDDVLSAECETMSGDWVFSQITLNGIENIDGELTYTGSP</sequence>
<dbReference type="InterPro" id="IPR011058">
    <property type="entry name" value="Cyanovirin-N"/>
</dbReference>
<proteinExistence type="predicted"/>
<reference evidence="2 3" key="1">
    <citation type="journal article" date="2020" name="ISME J.">
        <title>Comparative genomics reveals insights into cyanobacterial evolution and habitat adaptation.</title>
        <authorList>
            <person name="Chen M.Y."/>
            <person name="Teng W.K."/>
            <person name="Zhao L."/>
            <person name="Hu C.X."/>
            <person name="Zhou Y.K."/>
            <person name="Han B.P."/>
            <person name="Song L.R."/>
            <person name="Shu W.S."/>
        </authorList>
    </citation>
    <scope>NUCLEOTIDE SEQUENCE [LARGE SCALE GENOMIC DNA]</scope>
    <source>
        <strain evidence="2 3">FACHB-1370</strain>
    </source>
</reference>
<dbReference type="Proteomes" id="UP000641954">
    <property type="component" value="Unassembled WGS sequence"/>
</dbReference>
<dbReference type="RefSeq" id="WP_054464961.1">
    <property type="nucleotide sequence ID" value="NZ_JACJSK010000007.1"/>
</dbReference>
<dbReference type="InterPro" id="IPR036673">
    <property type="entry name" value="Cyanovirin-N_sf"/>
</dbReference>
<dbReference type="Gene3D" id="2.30.60.10">
    <property type="entry name" value="Cyanovirin-N"/>
    <property type="match status" value="2"/>
</dbReference>
<dbReference type="EMBL" id="JACJSK010000007">
    <property type="protein sequence ID" value="MBD2543537.1"/>
    <property type="molecule type" value="Genomic_DNA"/>
</dbReference>
<evidence type="ECO:0000259" key="1">
    <source>
        <dbReference type="SMART" id="SM01111"/>
    </source>
</evidence>
<gene>
    <name evidence="2" type="ORF">H6G72_06655</name>
</gene>
<evidence type="ECO:0000313" key="2">
    <source>
        <dbReference type="EMBL" id="MBD2543537.1"/>
    </source>
</evidence>